<feature type="compositionally biased region" description="Basic and acidic residues" evidence="1">
    <location>
        <begin position="1166"/>
        <end position="1179"/>
    </location>
</feature>
<feature type="compositionally biased region" description="Pro residues" evidence="1">
    <location>
        <begin position="804"/>
        <end position="822"/>
    </location>
</feature>
<feature type="region of interest" description="Disordered" evidence="1">
    <location>
        <begin position="1159"/>
        <end position="1250"/>
    </location>
</feature>
<evidence type="ECO:0000256" key="2">
    <source>
        <dbReference type="SAM" id="Phobius"/>
    </source>
</evidence>
<dbReference type="EnsemblPlants" id="EMT02498">
    <property type="protein sequence ID" value="EMT02498"/>
    <property type="gene ID" value="F775_01524"/>
</dbReference>
<feature type="compositionally biased region" description="Low complexity" evidence="1">
    <location>
        <begin position="14"/>
        <end position="23"/>
    </location>
</feature>
<feature type="compositionally biased region" description="Low complexity" evidence="1">
    <location>
        <begin position="1181"/>
        <end position="1204"/>
    </location>
</feature>
<feature type="region of interest" description="Disordered" evidence="1">
    <location>
        <begin position="788"/>
        <end position="901"/>
    </location>
</feature>
<dbReference type="PANTHER" id="PTHR21780">
    <property type="entry name" value="TRANSMEMBRANE PROTEIN 209"/>
    <property type="match status" value="1"/>
</dbReference>
<protein>
    <submittedName>
        <fullName evidence="3">Uncharacterized protein</fullName>
    </submittedName>
</protein>
<feature type="transmembrane region" description="Helical" evidence="2">
    <location>
        <begin position="66"/>
        <end position="86"/>
    </location>
</feature>
<feature type="region of interest" description="Disordered" evidence="1">
    <location>
        <begin position="1385"/>
        <end position="1407"/>
    </location>
</feature>
<reference evidence="3" key="1">
    <citation type="submission" date="2015-06" db="UniProtKB">
        <authorList>
            <consortium name="EnsemblPlants"/>
        </authorList>
    </citation>
    <scope>IDENTIFICATION</scope>
</reference>
<sequence length="1407" mass="152162">MDLSLRGPSHRPRQPTATATPAAREFRHGGSPGGGGGDGKPREKFSVYQNPSLTRALASRSVRPSLPVLLLLALSPIASASSLMALSSREGQLFKVAGGAGLSMAAVVFAVRLVEAALGLVALLTLPAFFRALVLYNGGKALAKEDKVVLSERQLGLLGLKTTGSEGSPMGEQTKKPPKAKPSTPSEPIVPIRRSSFSYTPSRVQPRIGSSHLSPGSERLTTLQMSPSTPLQKPVSSPSTPWSRKSSGSAKGIQTEAMLDQFLATLDENIDNVTDSANKTATPPATITSFGIASPVSITTSTTPSGATRSTPLRPVRMSPGSHQKYSTPPKKGEGELPPPMSLEQAVDAFENLGVYPEIEQWRNNLRQWFSSVLMSPLVEKIKSSHIQVKQTTASIGASVNVSQVGSDLPSTTPPVSLSPLGGTKDWQPTVTVDEDGILNQMRAALLQSRNAPVAQTFGSPQQPQSNPLLPAIQACIDAITEHQRLNALMKGELIKGLLPQSSVRADYTVHRVQELAEGTCLKNYDYMGYRDGYGKSEKKWTSELPTDSHLLLYLFAAFLEHPKWMLHVDPTSYSGAQSSKNPLFLGILPPKERFPEKYVALISGVPAIIHPGALVLAVGKQSPPVFALYWDKKLQFSLQKERKAPNSLGFLHLLSALPLNYLVFCGLRAMEARWTPALASGRAYASLFRVCVLLRKVRRHRLLEDRITFSLPSPRPSGYSCMFAMAPYLVYPAEAGGHGPFYDGVYTAGAYGQGGFLPPWMAELSMATRTGLDGKFSLREIRETWPRRAFGTARSSNPLAEKPAPPPPQKHSKLSPPPPQKPLKVSPPKLQKPAAKLSPPPPQKTAKVSPPPQQKPSKLSPPIPAKAARPSRPAEKPLKKACPAPPDLAAKAKKKSQRVSFQDDVAALAVPGSGEKVKATEDSAGRTPMVPVKALEKKPAKVVAAETPFFSAQNCSSCTLDQLESASYWLAQIHLAESVGKHNVSAAFFRLAFECQAQPFHRIRSELRNYVVRHESASTLTPLFHELLVAHAMAVNQLKFDTDGSERVDTPATTNTVDQKLDATTLVHECSERDCGGDLVDVGEVSVIKQGEEEMDQPSFEQKLDASFAFDDCEAVIVDRLAEEHSEFEKIIGVKGPCDSETVQSACRSSIDRLSLRGPPLARGASERRLSSESHLDKLSPSAGSLSAKRSSSSGSPFNNSPFCRGSLQRFTSSCPSSKKSSAKGGLSSKRISSGGCSDGEPIDTAGAGDSSRVIEEGEAGCHATELHAVEPMKLKEHGEYDDAAIDEIRLLLTTILSRKTCVRLRRGRISKCRLSFELIFFGVADISRSKTFGVLVEFTALTQRQSQLLRLNLNIHIKRSPNIAKLFGDFFCLEDTHEAKEAYQRRPVGPLGTRARQRPQAHPGG</sequence>
<keyword evidence="2" id="KW-1133">Transmembrane helix</keyword>
<feature type="compositionally biased region" description="Low complexity" evidence="1">
    <location>
        <begin position="236"/>
        <end position="249"/>
    </location>
</feature>
<proteinExistence type="predicted"/>
<dbReference type="PANTHER" id="PTHR21780:SF0">
    <property type="entry name" value="TRANSMEMBRANE PROTEIN 209"/>
    <property type="match status" value="1"/>
</dbReference>
<organism evidence="3">
    <name type="scientific">Aegilops tauschii</name>
    <name type="common">Tausch's goatgrass</name>
    <name type="synonym">Aegilops squarrosa</name>
    <dbReference type="NCBI Taxonomy" id="37682"/>
    <lineage>
        <taxon>Eukaryota</taxon>
        <taxon>Viridiplantae</taxon>
        <taxon>Streptophyta</taxon>
        <taxon>Embryophyta</taxon>
        <taxon>Tracheophyta</taxon>
        <taxon>Spermatophyta</taxon>
        <taxon>Magnoliopsida</taxon>
        <taxon>Liliopsida</taxon>
        <taxon>Poales</taxon>
        <taxon>Poaceae</taxon>
        <taxon>BOP clade</taxon>
        <taxon>Pooideae</taxon>
        <taxon>Triticodae</taxon>
        <taxon>Triticeae</taxon>
        <taxon>Triticinae</taxon>
        <taxon>Aegilops</taxon>
    </lineage>
</organism>
<keyword evidence="2" id="KW-0812">Transmembrane</keyword>
<evidence type="ECO:0000256" key="1">
    <source>
        <dbReference type="SAM" id="MobiDB-lite"/>
    </source>
</evidence>
<dbReference type="InterPro" id="IPR019176">
    <property type="entry name" value="Cytochrome_B561-rel"/>
</dbReference>
<name>R7W0H2_AEGTA</name>
<feature type="compositionally biased region" description="Low complexity" evidence="1">
    <location>
        <begin position="1214"/>
        <end position="1231"/>
    </location>
</feature>
<feature type="compositionally biased region" description="Low complexity" evidence="1">
    <location>
        <begin position="823"/>
        <end position="834"/>
    </location>
</feature>
<feature type="region of interest" description="Disordered" evidence="1">
    <location>
        <begin position="1"/>
        <end position="45"/>
    </location>
</feature>
<dbReference type="GO" id="GO:0016020">
    <property type="term" value="C:membrane"/>
    <property type="evidence" value="ECO:0007669"/>
    <property type="project" value="TreeGrafter"/>
</dbReference>
<feature type="region of interest" description="Disordered" evidence="1">
    <location>
        <begin position="160"/>
        <end position="251"/>
    </location>
</feature>
<dbReference type="Pfam" id="PF09786">
    <property type="entry name" value="CytochromB561_N"/>
    <property type="match status" value="1"/>
</dbReference>
<evidence type="ECO:0000313" key="3">
    <source>
        <dbReference type="EnsemblPlants" id="EMT02498"/>
    </source>
</evidence>
<feature type="transmembrane region" description="Helical" evidence="2">
    <location>
        <begin position="117"/>
        <end position="136"/>
    </location>
</feature>
<feature type="region of interest" description="Disordered" evidence="1">
    <location>
        <begin position="297"/>
        <end position="337"/>
    </location>
</feature>
<feature type="compositionally biased region" description="Polar residues" evidence="1">
    <location>
        <begin position="211"/>
        <end position="235"/>
    </location>
</feature>
<feature type="compositionally biased region" description="Pro residues" evidence="1">
    <location>
        <begin position="839"/>
        <end position="865"/>
    </location>
</feature>
<accession>R7W0H2</accession>
<keyword evidence="2" id="KW-0472">Membrane</keyword>